<feature type="compositionally biased region" description="Acidic residues" evidence="1">
    <location>
        <begin position="61"/>
        <end position="70"/>
    </location>
</feature>
<sequence length="275" mass="30297">MTEFETHPKDRKKARRVSVIVNIVLIILLLVPFMSFQVPPPGEEGILVSFGMPDMGRGDDQPDTQQEEEVPPQPVEEIPEPAEPEPVEEQAVEDEVVTQEDPNAIALKKKEEEEARKKAEKERQEKLEEQRRQEAEAKKKAEYDEAKKQFGDLFGGGKGETDTEGNQGDPLGDPNSDNLEGLSTGSGSVGGGLGGRKIQYKPQVVERSQKTGRVVVRVCVGDTGKVISADFTQRGSTTGDSDLVTTALKFAKQYRFSESTVSRQCGTITFDFKVK</sequence>
<feature type="region of interest" description="Disordered" evidence="1">
    <location>
        <begin position="47"/>
        <end position="196"/>
    </location>
</feature>
<accession>A0A953LC63</accession>
<organism evidence="3 4">
    <name type="scientific">Membranihabitans marinus</name>
    <dbReference type="NCBI Taxonomy" id="1227546"/>
    <lineage>
        <taxon>Bacteria</taxon>
        <taxon>Pseudomonadati</taxon>
        <taxon>Bacteroidota</taxon>
        <taxon>Saprospiria</taxon>
        <taxon>Saprospirales</taxon>
        <taxon>Saprospiraceae</taxon>
        <taxon>Membranihabitans</taxon>
    </lineage>
</organism>
<proteinExistence type="predicted"/>
<dbReference type="EMBL" id="JAHVHU010000005">
    <property type="protein sequence ID" value="MBY5957434.1"/>
    <property type="molecule type" value="Genomic_DNA"/>
</dbReference>
<comment type="caution">
    <text evidence="3">The sequence shown here is derived from an EMBL/GenBank/DDBJ whole genome shotgun (WGS) entry which is preliminary data.</text>
</comment>
<evidence type="ECO:0000256" key="2">
    <source>
        <dbReference type="SAM" id="Phobius"/>
    </source>
</evidence>
<keyword evidence="2" id="KW-0812">Transmembrane</keyword>
<dbReference type="AlphaFoldDB" id="A0A953LC63"/>
<protein>
    <submittedName>
        <fullName evidence="3">Cell envelope integrity protein TolA</fullName>
    </submittedName>
</protein>
<dbReference type="Proteomes" id="UP000753961">
    <property type="component" value="Unassembled WGS sequence"/>
</dbReference>
<feature type="compositionally biased region" description="Acidic residues" evidence="1">
    <location>
        <begin position="77"/>
        <end position="98"/>
    </location>
</feature>
<keyword evidence="2" id="KW-1133">Transmembrane helix</keyword>
<feature type="transmembrane region" description="Helical" evidence="2">
    <location>
        <begin position="17"/>
        <end position="36"/>
    </location>
</feature>
<keyword evidence="4" id="KW-1185">Reference proteome</keyword>
<dbReference type="RefSeq" id="WP_222578956.1">
    <property type="nucleotide sequence ID" value="NZ_JAHVHU010000005.1"/>
</dbReference>
<evidence type="ECO:0000313" key="4">
    <source>
        <dbReference type="Proteomes" id="UP000753961"/>
    </source>
</evidence>
<dbReference type="SUPFAM" id="SSF74653">
    <property type="entry name" value="TolA/TonB C-terminal domain"/>
    <property type="match status" value="1"/>
</dbReference>
<name>A0A953LC63_9BACT</name>
<evidence type="ECO:0000313" key="3">
    <source>
        <dbReference type="EMBL" id="MBY5957434.1"/>
    </source>
</evidence>
<feature type="compositionally biased region" description="Basic and acidic residues" evidence="1">
    <location>
        <begin position="108"/>
        <end position="150"/>
    </location>
</feature>
<keyword evidence="2" id="KW-0472">Membrane</keyword>
<gene>
    <name evidence="3" type="ORF">KUV50_04755</name>
</gene>
<reference evidence="3" key="1">
    <citation type="submission" date="2021-06" db="EMBL/GenBank/DDBJ databases">
        <title>44 bacteria genomes isolated from Dapeng, Shenzhen.</title>
        <authorList>
            <person name="Zheng W."/>
            <person name="Yu S."/>
            <person name="Huang Y."/>
        </authorList>
    </citation>
    <scope>NUCLEOTIDE SEQUENCE</scope>
    <source>
        <strain evidence="3">DP5N28-2</strain>
    </source>
</reference>
<evidence type="ECO:0000256" key="1">
    <source>
        <dbReference type="SAM" id="MobiDB-lite"/>
    </source>
</evidence>